<dbReference type="CDD" id="cd00154">
    <property type="entry name" value="Rab"/>
    <property type="match status" value="1"/>
</dbReference>
<dbReference type="Proteomes" id="UP001146793">
    <property type="component" value="Unassembled WGS sequence"/>
</dbReference>
<dbReference type="InterPro" id="IPR027417">
    <property type="entry name" value="P-loop_NTPase"/>
</dbReference>
<sequence>MFDSEYDFKFVMIGDSTVGKTCLMLRFVNNFFPENQNTTLGIDFRSRNIEIENQEVKCQIWDTAGQERFRNLTTSYYRRADVVLIVYSIDNTTSYDNIEMWLNQAKINTASEIEIVLVGTKNDLENREVSYQAGSELAKELGVLFYEVSSKNGKGIENMFVGIIEKLIQKKKNNDEIINQTQTIKKPFDVTISHVQTEEIVKNDNKNNKSCC</sequence>
<dbReference type="AlphaFoldDB" id="A0AAV7ZW35"/>
<dbReference type="InterPro" id="IPR005225">
    <property type="entry name" value="Small_GTP-bd"/>
</dbReference>
<proteinExistence type="predicted"/>
<dbReference type="PROSITE" id="PS51419">
    <property type="entry name" value="RAB"/>
    <property type="match status" value="1"/>
</dbReference>
<dbReference type="NCBIfam" id="TIGR00231">
    <property type="entry name" value="small_GTP"/>
    <property type="match status" value="1"/>
</dbReference>
<dbReference type="PRINTS" id="PR00449">
    <property type="entry name" value="RASTRNSFRMNG"/>
</dbReference>
<dbReference type="SUPFAM" id="SSF52540">
    <property type="entry name" value="P-loop containing nucleoside triphosphate hydrolases"/>
    <property type="match status" value="1"/>
</dbReference>
<protein>
    <submittedName>
        <fullName evidence="4">Ras and ef-hand domain-containing protein</fullName>
    </submittedName>
</protein>
<name>A0AAV7ZW35_9EUKA</name>
<keyword evidence="3" id="KW-0449">Lipoprotein</keyword>
<dbReference type="InterPro" id="IPR050227">
    <property type="entry name" value="Rab"/>
</dbReference>
<dbReference type="Gene3D" id="3.40.50.300">
    <property type="entry name" value="P-loop containing nucleotide triphosphate hydrolases"/>
    <property type="match status" value="1"/>
</dbReference>
<dbReference type="PROSITE" id="PS51421">
    <property type="entry name" value="RAS"/>
    <property type="match status" value="1"/>
</dbReference>
<dbReference type="SMART" id="SM00173">
    <property type="entry name" value="RAS"/>
    <property type="match status" value="1"/>
</dbReference>
<evidence type="ECO:0000256" key="1">
    <source>
        <dbReference type="ARBA" id="ARBA00022741"/>
    </source>
</evidence>
<dbReference type="SMART" id="SM00176">
    <property type="entry name" value="RAN"/>
    <property type="match status" value="1"/>
</dbReference>
<evidence type="ECO:0000313" key="4">
    <source>
        <dbReference type="EMBL" id="KAJ3444645.1"/>
    </source>
</evidence>
<dbReference type="GO" id="GO:0005525">
    <property type="term" value="F:GTP binding"/>
    <property type="evidence" value="ECO:0007669"/>
    <property type="project" value="UniProtKB-KW"/>
</dbReference>
<evidence type="ECO:0000256" key="2">
    <source>
        <dbReference type="ARBA" id="ARBA00023134"/>
    </source>
</evidence>
<evidence type="ECO:0000256" key="3">
    <source>
        <dbReference type="ARBA" id="ARBA00023288"/>
    </source>
</evidence>
<dbReference type="PANTHER" id="PTHR47977">
    <property type="entry name" value="RAS-RELATED PROTEIN RAB"/>
    <property type="match status" value="1"/>
</dbReference>
<reference evidence="4" key="1">
    <citation type="submission" date="2022-08" db="EMBL/GenBank/DDBJ databases">
        <title>Novel sulphate-reducing endosymbionts in the free-living metamonad Anaeramoeba.</title>
        <authorList>
            <person name="Jerlstrom-Hultqvist J."/>
            <person name="Cepicka I."/>
            <person name="Gallot-Lavallee L."/>
            <person name="Salas-Leiva D."/>
            <person name="Curtis B.A."/>
            <person name="Zahonova K."/>
            <person name="Pipaliya S."/>
            <person name="Dacks J."/>
            <person name="Roger A.J."/>
        </authorList>
    </citation>
    <scope>NUCLEOTIDE SEQUENCE</scope>
    <source>
        <strain evidence="4">Busselton2</strain>
    </source>
</reference>
<dbReference type="InterPro" id="IPR001806">
    <property type="entry name" value="Small_GTPase"/>
</dbReference>
<dbReference type="SMART" id="SM00174">
    <property type="entry name" value="RHO"/>
    <property type="match status" value="1"/>
</dbReference>
<dbReference type="Pfam" id="PF00071">
    <property type="entry name" value="Ras"/>
    <property type="match status" value="1"/>
</dbReference>
<keyword evidence="2" id="KW-0342">GTP-binding</keyword>
<accession>A0AAV7ZW35</accession>
<dbReference type="PROSITE" id="PS51420">
    <property type="entry name" value="RHO"/>
    <property type="match status" value="1"/>
</dbReference>
<keyword evidence="1" id="KW-0547">Nucleotide-binding</keyword>
<organism evidence="4 5">
    <name type="scientific">Anaeramoeba flamelloides</name>
    <dbReference type="NCBI Taxonomy" id="1746091"/>
    <lineage>
        <taxon>Eukaryota</taxon>
        <taxon>Metamonada</taxon>
        <taxon>Anaeramoebidae</taxon>
        <taxon>Anaeramoeba</taxon>
    </lineage>
</organism>
<gene>
    <name evidence="4" type="ORF">M0812_10503</name>
</gene>
<evidence type="ECO:0000313" key="5">
    <source>
        <dbReference type="Proteomes" id="UP001146793"/>
    </source>
</evidence>
<dbReference type="GO" id="GO:0003924">
    <property type="term" value="F:GTPase activity"/>
    <property type="evidence" value="ECO:0007669"/>
    <property type="project" value="InterPro"/>
</dbReference>
<dbReference type="FunFam" id="3.40.50.300:FF:001129">
    <property type="entry name" value="ras-related protein Rab-44 isoform X2"/>
    <property type="match status" value="1"/>
</dbReference>
<comment type="caution">
    <text evidence="4">The sequence shown here is derived from an EMBL/GenBank/DDBJ whole genome shotgun (WGS) entry which is preliminary data.</text>
</comment>
<dbReference type="SMART" id="SM00175">
    <property type="entry name" value="RAB"/>
    <property type="match status" value="1"/>
</dbReference>
<dbReference type="EMBL" id="JANTQA010000023">
    <property type="protein sequence ID" value="KAJ3444645.1"/>
    <property type="molecule type" value="Genomic_DNA"/>
</dbReference>